<dbReference type="AlphaFoldDB" id="A0A9D4VSC3"/>
<keyword evidence="3" id="KW-0378">Hydrolase</keyword>
<evidence type="ECO:0000256" key="2">
    <source>
        <dbReference type="ARBA" id="ARBA00022670"/>
    </source>
</evidence>
<dbReference type="SUPFAM" id="SSF54001">
    <property type="entry name" value="Cysteine proteinases"/>
    <property type="match status" value="1"/>
</dbReference>
<dbReference type="Gene3D" id="3.40.395.10">
    <property type="entry name" value="Adenoviral Proteinase, Chain A"/>
    <property type="match status" value="1"/>
</dbReference>
<protein>
    <recommendedName>
        <fullName evidence="4">Ubiquitin-like protease family profile domain-containing protein</fullName>
    </recommendedName>
</protein>
<evidence type="ECO:0000313" key="6">
    <source>
        <dbReference type="Proteomes" id="UP001058974"/>
    </source>
</evidence>
<dbReference type="InterPro" id="IPR038765">
    <property type="entry name" value="Papain-like_cys_pep_sf"/>
</dbReference>
<dbReference type="GO" id="GO:0008234">
    <property type="term" value="F:cysteine-type peptidase activity"/>
    <property type="evidence" value="ECO:0007669"/>
    <property type="project" value="InterPro"/>
</dbReference>
<evidence type="ECO:0000256" key="3">
    <source>
        <dbReference type="ARBA" id="ARBA00022801"/>
    </source>
</evidence>
<reference evidence="5 6" key="1">
    <citation type="journal article" date="2022" name="Nat. Genet.">
        <title>Improved pea reference genome and pan-genome highlight genomic features and evolutionary characteristics.</title>
        <authorList>
            <person name="Yang T."/>
            <person name="Liu R."/>
            <person name="Luo Y."/>
            <person name="Hu S."/>
            <person name="Wang D."/>
            <person name="Wang C."/>
            <person name="Pandey M.K."/>
            <person name="Ge S."/>
            <person name="Xu Q."/>
            <person name="Li N."/>
            <person name="Li G."/>
            <person name="Huang Y."/>
            <person name="Saxena R.K."/>
            <person name="Ji Y."/>
            <person name="Li M."/>
            <person name="Yan X."/>
            <person name="He Y."/>
            <person name="Liu Y."/>
            <person name="Wang X."/>
            <person name="Xiang C."/>
            <person name="Varshney R.K."/>
            <person name="Ding H."/>
            <person name="Gao S."/>
            <person name="Zong X."/>
        </authorList>
    </citation>
    <scope>NUCLEOTIDE SEQUENCE [LARGE SCALE GENOMIC DNA]</scope>
    <source>
        <strain evidence="5 6">cv. Zhongwan 6</strain>
    </source>
</reference>
<sequence>MTSLFVNSEKLFRLILRQKKTLCYEDDANECETKKNWLELKIEGKFWGATPTHKAGKGISRCIESVASQKEVSGRKLKKAGNDIPTTSGTKSQIMMRLEKMVEESDIMHGAIRSVDFDEGVFGIAHSEIIAKEDMQQLFEHEELGIAVIHTYIWYMYVTLMRGTELCNRFNFIAASRINTTFITNNPTSVKNELVDRFMAAGNNITPSLYFLPFNSGNGGHWVLVAMDLSRLMVYYLDSLSGDWSKYPSMKKTVDAAILKFRSKKNYRNRKDITWVRVQYFEEYKSYSRAHLDEMKDELCQFIVDQRII</sequence>
<evidence type="ECO:0000259" key="4">
    <source>
        <dbReference type="PROSITE" id="PS50600"/>
    </source>
</evidence>
<evidence type="ECO:0000313" key="5">
    <source>
        <dbReference type="EMBL" id="KAI5387871.1"/>
    </source>
</evidence>
<feature type="domain" description="Ubiquitin-like protease family profile" evidence="4">
    <location>
        <begin position="128"/>
        <end position="267"/>
    </location>
</feature>
<organism evidence="5 6">
    <name type="scientific">Pisum sativum</name>
    <name type="common">Garden pea</name>
    <name type="synonym">Lathyrus oleraceus</name>
    <dbReference type="NCBI Taxonomy" id="3888"/>
    <lineage>
        <taxon>Eukaryota</taxon>
        <taxon>Viridiplantae</taxon>
        <taxon>Streptophyta</taxon>
        <taxon>Embryophyta</taxon>
        <taxon>Tracheophyta</taxon>
        <taxon>Spermatophyta</taxon>
        <taxon>Magnoliopsida</taxon>
        <taxon>eudicotyledons</taxon>
        <taxon>Gunneridae</taxon>
        <taxon>Pentapetalae</taxon>
        <taxon>rosids</taxon>
        <taxon>fabids</taxon>
        <taxon>Fabales</taxon>
        <taxon>Fabaceae</taxon>
        <taxon>Papilionoideae</taxon>
        <taxon>50 kb inversion clade</taxon>
        <taxon>NPAAA clade</taxon>
        <taxon>Hologalegina</taxon>
        <taxon>IRL clade</taxon>
        <taxon>Fabeae</taxon>
        <taxon>Lathyrus</taxon>
    </lineage>
</organism>
<dbReference type="Proteomes" id="UP001058974">
    <property type="component" value="Chromosome 7"/>
</dbReference>
<dbReference type="Gramene" id="Psat07G0382200-T1">
    <property type="protein sequence ID" value="KAI5387871.1"/>
    <property type="gene ID" value="KIW84_073822"/>
</dbReference>
<dbReference type="InterPro" id="IPR003653">
    <property type="entry name" value="Peptidase_C48_C"/>
</dbReference>
<accession>A0A9D4VSC3</accession>
<proteinExistence type="inferred from homology"/>
<comment type="caution">
    <text evidence="5">The sequence shown here is derived from an EMBL/GenBank/DDBJ whole genome shotgun (WGS) entry which is preliminary data.</text>
</comment>
<name>A0A9D4VSC3_PEA</name>
<dbReference type="PROSITE" id="PS50600">
    <property type="entry name" value="ULP_PROTEASE"/>
    <property type="match status" value="1"/>
</dbReference>
<comment type="similarity">
    <text evidence="1">Belongs to the peptidase C48 family.</text>
</comment>
<dbReference type="EMBL" id="JAMSHJ010000007">
    <property type="protein sequence ID" value="KAI5387871.1"/>
    <property type="molecule type" value="Genomic_DNA"/>
</dbReference>
<dbReference type="GO" id="GO:0006508">
    <property type="term" value="P:proteolysis"/>
    <property type="evidence" value="ECO:0007669"/>
    <property type="project" value="UniProtKB-KW"/>
</dbReference>
<gene>
    <name evidence="5" type="ORF">KIW84_073822</name>
</gene>
<keyword evidence="6" id="KW-1185">Reference proteome</keyword>
<evidence type="ECO:0000256" key="1">
    <source>
        <dbReference type="ARBA" id="ARBA00005234"/>
    </source>
</evidence>
<keyword evidence="2" id="KW-0645">Protease</keyword>